<evidence type="ECO:0000259" key="16">
    <source>
        <dbReference type="PROSITE" id="PS51839"/>
    </source>
</evidence>
<evidence type="ECO:0000259" key="14">
    <source>
        <dbReference type="PROSITE" id="PS51085"/>
    </source>
</evidence>
<keyword evidence="6 13" id="KW-0479">Metal-binding</keyword>
<comment type="function">
    <text evidence="13">NDH-1 shuttles electrons from NADH, via FMN and iron-sulfur (Fe-S) centers, to quinones in the respiratory chain. Couples the redox reaction to proton translocation (for every two electrons transferred, four hydrogen ions are translocated across the cytoplasmic membrane), and thus conserves the redox energy in a proton gradient.</text>
</comment>
<evidence type="ECO:0000256" key="5">
    <source>
        <dbReference type="ARBA" id="ARBA00022719"/>
    </source>
</evidence>
<dbReference type="InterPro" id="IPR001041">
    <property type="entry name" value="2Fe-2S_ferredoxin-type"/>
</dbReference>
<keyword evidence="5 13" id="KW-0874">Quinone</keyword>
<dbReference type="Gene3D" id="3.10.20.740">
    <property type="match status" value="1"/>
</dbReference>
<dbReference type="PROSITE" id="PS51839">
    <property type="entry name" value="4FE4S_HC3"/>
    <property type="match status" value="1"/>
</dbReference>
<dbReference type="SUPFAM" id="SSF54862">
    <property type="entry name" value="4Fe-4S ferredoxins"/>
    <property type="match status" value="1"/>
</dbReference>
<evidence type="ECO:0000256" key="1">
    <source>
        <dbReference type="ARBA" id="ARBA00001966"/>
    </source>
</evidence>
<dbReference type="InterPro" id="IPR010228">
    <property type="entry name" value="NADH_UbQ_OxRdtase_Gsu"/>
</dbReference>
<keyword evidence="7 13" id="KW-1278">Translocase</keyword>
<dbReference type="PANTHER" id="PTHR43105">
    <property type="entry name" value="RESPIRATORY NITRATE REDUCTASE"/>
    <property type="match status" value="1"/>
</dbReference>
<dbReference type="PROSITE" id="PS51085">
    <property type="entry name" value="2FE2S_FER_2"/>
    <property type="match status" value="1"/>
</dbReference>
<evidence type="ECO:0000259" key="15">
    <source>
        <dbReference type="PROSITE" id="PS51669"/>
    </source>
</evidence>
<comment type="cofactor">
    <cofactor evidence="13">
        <name>[2Fe-2S] cluster</name>
        <dbReference type="ChEBI" id="CHEBI:190135"/>
    </cofactor>
    <text evidence="13">Binds 1 [2Fe-2S] cluster per subunit.</text>
</comment>
<evidence type="ECO:0000256" key="9">
    <source>
        <dbReference type="ARBA" id="ARBA00023014"/>
    </source>
</evidence>
<evidence type="ECO:0000256" key="6">
    <source>
        <dbReference type="ARBA" id="ARBA00022723"/>
    </source>
</evidence>
<keyword evidence="17" id="KW-0560">Oxidoreductase</keyword>
<dbReference type="AlphaFoldDB" id="A0A558CUS0"/>
<evidence type="ECO:0000256" key="7">
    <source>
        <dbReference type="ARBA" id="ARBA00022967"/>
    </source>
</evidence>
<dbReference type="InterPro" id="IPR000283">
    <property type="entry name" value="NADH_UbQ_OxRdtase_75kDa_su_CS"/>
</dbReference>
<feature type="domain" description="4Fe-4S His(Cys)3-ligated-type" evidence="16">
    <location>
        <begin position="83"/>
        <end position="122"/>
    </location>
</feature>
<dbReference type="InterPro" id="IPR050123">
    <property type="entry name" value="Prok_molybdopt-oxidoreductase"/>
</dbReference>
<dbReference type="CDD" id="cd00207">
    <property type="entry name" value="fer2"/>
    <property type="match status" value="1"/>
</dbReference>
<protein>
    <recommendedName>
        <fullName evidence="13">NADH-quinone oxidoreductase</fullName>
        <ecNumber evidence="13">7.1.1.-</ecNumber>
    </recommendedName>
</protein>
<dbReference type="GO" id="GO:0042773">
    <property type="term" value="P:ATP synthesis coupled electron transport"/>
    <property type="evidence" value="ECO:0007669"/>
    <property type="project" value="InterPro"/>
</dbReference>
<evidence type="ECO:0000256" key="12">
    <source>
        <dbReference type="ARBA" id="ARBA00047712"/>
    </source>
</evidence>
<dbReference type="FunFam" id="3.30.70.20:FF:000002">
    <property type="entry name" value="NADH-ubiquinone oxidoreductase 75 kDa subunit"/>
    <property type="match status" value="1"/>
</dbReference>
<dbReference type="GO" id="GO:0048038">
    <property type="term" value="F:quinone binding"/>
    <property type="evidence" value="ECO:0007669"/>
    <property type="project" value="UniProtKB-UniRule"/>
</dbReference>
<sequence>MSEDQTITIEIDGKAIQATPGQMLIEVTDAAGIDIPRFCYHKKLSVSANCRMCLVEVERAPKPLPACATPINDGMKVFTKSPIALAAQKGTMEFLLINHPLDCPICDQGGECELQDISMGYGSDISRFVEGKRIVKDKDIGPLITTDLTRCIHCTRCVRFGAEIAGIRELGATGRGEHMTIGTYIEKSVDSELSGNIIDVCPVGSLTSKPSQFKARAWEMLQRDTIAPHDSVGSNIHVHVRRNELIRVHPKDNEAINECWISDRDRFSYEGVYSTDRLTTPMLKRDGEWHAASWDDALSAVVNSLKGVGSNLGALVSPSSTLEELYLAQKLVKGLGSEAFDSRLRQGDFRGEEPRFPWLGQSIESLETVDGALVVGSSIRKEQPMLAHRLRKAALEGAQISFINPMELDLNYVAQQIVVTPAGMITELAAVAKAAGASGTLIDNAIVTDQHKALAEKLKGSSNGTLLLGNLATAHADFSIIRSLASDIATACDLKLGYLPEAANSIGARLIGAVATAGNDAQAMLDEPRKGYLLMGIEPGFDLWNPVKAETAFEQADFVVALTAYRSATLEAAADVLLPMALFVETSGSFVNAEGTLQSFAGVITPSGNTRPAWKILRVLGNLLDVPGFDYVDTAEVLSEINGTMAGLTPDNAVNTVLADVNLRTPVKGLQRVGDVPIYALDPLVRHAGSLQKTHDAIAAGVYINAEEAGKLGVAEGENAVVIQDTSRIQLPIFIDPYVPDGCARIPAGLAGVEQLGAQFGEVTLEKV</sequence>
<dbReference type="Pfam" id="PF00384">
    <property type="entry name" value="Molybdopterin"/>
    <property type="match status" value="1"/>
</dbReference>
<keyword evidence="8 13" id="KW-0408">Iron</keyword>
<dbReference type="InterPro" id="IPR006963">
    <property type="entry name" value="Mopterin_OxRdtase_4Fe-4S_dom"/>
</dbReference>
<accession>A0A558CUS0</accession>
<dbReference type="GO" id="GO:0046872">
    <property type="term" value="F:metal ion binding"/>
    <property type="evidence" value="ECO:0007669"/>
    <property type="project" value="UniProtKB-UniRule"/>
</dbReference>
<keyword evidence="3 13" id="KW-0004">4Fe-4S</keyword>
<organism evidence="17 18">
    <name type="scientific">Sedimenticola thiotaurini</name>
    <dbReference type="NCBI Taxonomy" id="1543721"/>
    <lineage>
        <taxon>Bacteria</taxon>
        <taxon>Pseudomonadati</taxon>
        <taxon>Pseudomonadota</taxon>
        <taxon>Gammaproteobacteria</taxon>
        <taxon>Chromatiales</taxon>
        <taxon>Sedimenticolaceae</taxon>
        <taxon>Sedimenticola</taxon>
    </lineage>
</organism>
<gene>
    <name evidence="17" type="ORF">FHK82_13315</name>
</gene>
<dbReference type="InterPro" id="IPR054351">
    <property type="entry name" value="NADH_UbQ_OxRdtase_ferredoxin"/>
</dbReference>
<dbReference type="InterPro" id="IPR036010">
    <property type="entry name" value="2Fe-2S_ferredoxin-like_sf"/>
</dbReference>
<dbReference type="SUPFAM" id="SSF50692">
    <property type="entry name" value="ADC-like"/>
    <property type="match status" value="1"/>
</dbReference>
<dbReference type="InterPro" id="IPR019574">
    <property type="entry name" value="NADH_UbQ_OxRdtase_Gsu_4Fe4S-bd"/>
</dbReference>
<reference evidence="17 18" key="1">
    <citation type="submission" date="2019-07" db="EMBL/GenBank/DDBJ databases">
        <title>The pathways for chlorine oxyanion respiration interact through the shared metabolite chlorate.</title>
        <authorList>
            <person name="Barnum T.P."/>
            <person name="Cheng Y."/>
            <person name="Hill K.A."/>
            <person name="Lucas L.N."/>
            <person name="Carlson H.K."/>
            <person name="Coates J.D."/>
        </authorList>
    </citation>
    <scope>NUCLEOTIDE SEQUENCE [LARGE SCALE GENOMIC DNA]</scope>
    <source>
        <strain evidence="17">BK-3</strain>
    </source>
</reference>
<evidence type="ECO:0000256" key="4">
    <source>
        <dbReference type="ARBA" id="ARBA00022714"/>
    </source>
</evidence>
<dbReference type="Pfam" id="PF22151">
    <property type="entry name" value="Fer4_NDSU1"/>
    <property type="match status" value="1"/>
</dbReference>
<evidence type="ECO:0000256" key="10">
    <source>
        <dbReference type="ARBA" id="ARBA00023027"/>
    </source>
</evidence>
<evidence type="ECO:0000256" key="2">
    <source>
        <dbReference type="ARBA" id="ARBA00005404"/>
    </source>
</evidence>
<dbReference type="PROSITE" id="PS00641">
    <property type="entry name" value="COMPLEX1_75K_1"/>
    <property type="match status" value="1"/>
</dbReference>
<evidence type="ECO:0000256" key="8">
    <source>
        <dbReference type="ARBA" id="ARBA00023004"/>
    </source>
</evidence>
<dbReference type="Gene3D" id="3.30.200.210">
    <property type="match status" value="1"/>
</dbReference>
<dbReference type="CDD" id="cd02775">
    <property type="entry name" value="MopB_CT"/>
    <property type="match status" value="1"/>
</dbReference>
<dbReference type="InterPro" id="IPR009010">
    <property type="entry name" value="Asp_de-COase-like_dom_sf"/>
</dbReference>
<dbReference type="SUPFAM" id="SSF54292">
    <property type="entry name" value="2Fe-2S ferredoxin-like"/>
    <property type="match status" value="1"/>
</dbReference>
<dbReference type="GO" id="GO:0016020">
    <property type="term" value="C:membrane"/>
    <property type="evidence" value="ECO:0007669"/>
    <property type="project" value="InterPro"/>
</dbReference>
<dbReference type="GO" id="GO:0051539">
    <property type="term" value="F:4 iron, 4 sulfur cluster binding"/>
    <property type="evidence" value="ECO:0007669"/>
    <property type="project" value="UniProtKB-KW"/>
</dbReference>
<evidence type="ECO:0000256" key="13">
    <source>
        <dbReference type="RuleBase" id="RU003525"/>
    </source>
</evidence>
<name>A0A558CUS0_9GAMM</name>
<dbReference type="PROSITE" id="PS00643">
    <property type="entry name" value="COMPLEX1_75K_3"/>
    <property type="match status" value="1"/>
</dbReference>
<comment type="catalytic activity">
    <reaction evidence="12 13">
        <text>a quinone + NADH + 5 H(+)(in) = a quinol + NAD(+) + 4 H(+)(out)</text>
        <dbReference type="Rhea" id="RHEA:57888"/>
        <dbReference type="ChEBI" id="CHEBI:15378"/>
        <dbReference type="ChEBI" id="CHEBI:24646"/>
        <dbReference type="ChEBI" id="CHEBI:57540"/>
        <dbReference type="ChEBI" id="CHEBI:57945"/>
        <dbReference type="ChEBI" id="CHEBI:132124"/>
    </reaction>
</comment>
<dbReference type="Pfam" id="PF10588">
    <property type="entry name" value="NADH-G_4Fe-4S_3"/>
    <property type="match status" value="1"/>
</dbReference>
<dbReference type="SMART" id="SM00929">
    <property type="entry name" value="NADH-G_4Fe-4S_3"/>
    <property type="match status" value="1"/>
</dbReference>
<evidence type="ECO:0000256" key="3">
    <source>
        <dbReference type="ARBA" id="ARBA00022485"/>
    </source>
</evidence>
<comment type="cofactor">
    <cofactor evidence="1 13">
        <name>[4Fe-4S] cluster</name>
        <dbReference type="ChEBI" id="CHEBI:49883"/>
    </cofactor>
</comment>
<feature type="domain" description="4Fe-4S Mo/W bis-MGD-type" evidence="15">
    <location>
        <begin position="220"/>
        <end position="276"/>
    </location>
</feature>
<proteinExistence type="inferred from homology"/>
<comment type="subunit">
    <text evidence="11">Composed of 13 different subunits. Subunits NuoCD, E, F, and G constitute the peripheral sector of the complex.</text>
</comment>
<evidence type="ECO:0000313" key="18">
    <source>
        <dbReference type="Proteomes" id="UP000317355"/>
    </source>
</evidence>
<dbReference type="FunFam" id="3.10.20.740:FF:000001">
    <property type="entry name" value="NADH-quinone oxidoreductase subunit G"/>
    <property type="match status" value="1"/>
</dbReference>
<keyword evidence="4 13" id="KW-0001">2Fe-2S</keyword>
<dbReference type="Pfam" id="PF22117">
    <property type="entry name" value="Fer4_Nqo3"/>
    <property type="match status" value="1"/>
</dbReference>
<dbReference type="Gene3D" id="3.30.70.20">
    <property type="match status" value="1"/>
</dbReference>
<dbReference type="PANTHER" id="PTHR43105:SF13">
    <property type="entry name" value="NADH-UBIQUINONE OXIDOREDUCTASE 75 KDA SUBUNIT, MITOCHONDRIAL"/>
    <property type="match status" value="1"/>
</dbReference>
<dbReference type="Gene3D" id="3.40.50.740">
    <property type="match status" value="1"/>
</dbReference>
<evidence type="ECO:0000256" key="11">
    <source>
        <dbReference type="ARBA" id="ARBA00026021"/>
    </source>
</evidence>
<dbReference type="Pfam" id="PF13510">
    <property type="entry name" value="Fer2_4"/>
    <property type="match status" value="1"/>
</dbReference>
<dbReference type="SUPFAM" id="SSF53706">
    <property type="entry name" value="Formate dehydrogenase/DMSO reductase, domains 1-3"/>
    <property type="match status" value="1"/>
</dbReference>
<dbReference type="NCBIfam" id="TIGR01973">
    <property type="entry name" value="NuoG"/>
    <property type="match status" value="1"/>
</dbReference>
<feature type="domain" description="2Fe-2S ferredoxin-type" evidence="14">
    <location>
        <begin position="5"/>
        <end position="83"/>
    </location>
</feature>
<comment type="caution">
    <text evidence="17">The sequence shown here is derived from an EMBL/GenBank/DDBJ whole genome shotgun (WGS) entry which is preliminary data.</text>
</comment>
<dbReference type="EMBL" id="VMRY01000068">
    <property type="protein sequence ID" value="TVT52518.1"/>
    <property type="molecule type" value="Genomic_DNA"/>
</dbReference>
<dbReference type="PROSITE" id="PS00642">
    <property type="entry name" value="COMPLEX1_75K_2"/>
    <property type="match status" value="1"/>
</dbReference>
<comment type="similarity">
    <text evidence="2 13">Belongs to the complex I 75 kDa subunit family.</text>
</comment>
<evidence type="ECO:0000313" key="17">
    <source>
        <dbReference type="EMBL" id="TVT52518.1"/>
    </source>
</evidence>
<dbReference type="PROSITE" id="PS51669">
    <property type="entry name" value="4FE4S_MOW_BIS_MGD"/>
    <property type="match status" value="1"/>
</dbReference>
<dbReference type="EC" id="7.1.1.-" evidence="13"/>
<dbReference type="InterPro" id="IPR006656">
    <property type="entry name" value="Mopterin_OxRdtase"/>
</dbReference>
<keyword evidence="9 13" id="KW-0411">Iron-sulfur</keyword>
<dbReference type="GO" id="GO:0016651">
    <property type="term" value="F:oxidoreductase activity, acting on NAD(P)H"/>
    <property type="evidence" value="ECO:0007669"/>
    <property type="project" value="InterPro"/>
</dbReference>
<dbReference type="STRING" id="1543721.AAY24_08245"/>
<dbReference type="GO" id="GO:0008137">
    <property type="term" value="F:NADH dehydrogenase (ubiquinone) activity"/>
    <property type="evidence" value="ECO:0007669"/>
    <property type="project" value="UniProtKB-UniRule"/>
</dbReference>
<dbReference type="GO" id="GO:0051537">
    <property type="term" value="F:2 iron, 2 sulfur cluster binding"/>
    <property type="evidence" value="ECO:0007669"/>
    <property type="project" value="UniProtKB-UniRule"/>
</dbReference>
<dbReference type="Proteomes" id="UP000317355">
    <property type="component" value="Unassembled WGS sequence"/>
</dbReference>
<keyword evidence="10 13" id="KW-0520">NAD</keyword>